<evidence type="ECO:0000256" key="2">
    <source>
        <dbReference type="ARBA" id="ARBA00023002"/>
    </source>
</evidence>
<name>A0A8U0A5M1_9EURY</name>
<reference evidence="3" key="1">
    <citation type="submission" date="2022-04" db="EMBL/GenBank/DDBJ databases">
        <title>Halocatena sp. nov., isolated from a salt lake.</title>
        <authorList>
            <person name="Cui H.-L."/>
        </authorList>
    </citation>
    <scope>NUCLEOTIDE SEQUENCE</scope>
    <source>
        <strain evidence="3">AD-1</strain>
        <plasmid evidence="3">unnamed1</plasmid>
    </source>
</reference>
<dbReference type="Gene3D" id="3.40.50.720">
    <property type="entry name" value="NAD(P)-binding Rossmann-like Domain"/>
    <property type="match status" value="1"/>
</dbReference>
<dbReference type="PRINTS" id="PR00081">
    <property type="entry name" value="GDHRDH"/>
</dbReference>
<comment type="similarity">
    <text evidence="1">Belongs to the short-chain dehydrogenases/reductases (SDR) family.</text>
</comment>
<keyword evidence="2" id="KW-0560">Oxidoreductase</keyword>
<accession>A0A8U0A5M1</accession>
<dbReference type="FunFam" id="3.40.50.720:FF:000084">
    <property type="entry name" value="Short-chain dehydrogenase reductase"/>
    <property type="match status" value="1"/>
</dbReference>
<dbReference type="PANTHER" id="PTHR43008:SF4">
    <property type="entry name" value="CHAIN DEHYDROGENASE, PUTATIVE (AFU_ORTHOLOGUE AFUA_4G08710)-RELATED"/>
    <property type="match status" value="1"/>
</dbReference>
<sequence length="276" mass="28828">MTTGWLDDTAVLVTGGGSGIGRAVVDRFVEEGASVGVLDVESERLAAIDDAHGARVETVEGDVTTLSDNERAVTRTVEAFGGLDVFVGNAGRFDGNVTLPELSDVESEFHHLFDVNVLGYILGAKAALPELLETNGRMVFTASGASFDPDGGGVLYVPSKHAVAGLIRQLAFELAPAISVNGVAPGYVPTNLSTVGSIDRSDTGSEDGFDPSVHPLDIVPQPADYTGTYVLLASEDDSRPMTGTIITADLGRSVRGIGDVAGRALEYITDDLEEME</sequence>
<dbReference type="InterPro" id="IPR036291">
    <property type="entry name" value="NAD(P)-bd_dom_sf"/>
</dbReference>
<dbReference type="PANTHER" id="PTHR43008">
    <property type="entry name" value="BENZIL REDUCTASE"/>
    <property type="match status" value="1"/>
</dbReference>
<dbReference type="EMBL" id="CP096020">
    <property type="protein sequence ID" value="UPM44334.1"/>
    <property type="molecule type" value="Genomic_DNA"/>
</dbReference>
<dbReference type="InterPro" id="IPR002347">
    <property type="entry name" value="SDR_fam"/>
</dbReference>
<dbReference type="RefSeq" id="WP_247994988.1">
    <property type="nucleotide sequence ID" value="NZ_CP096020.1"/>
</dbReference>
<dbReference type="GO" id="GO:0050664">
    <property type="term" value="F:oxidoreductase activity, acting on NAD(P)H, oxygen as acceptor"/>
    <property type="evidence" value="ECO:0007669"/>
    <property type="project" value="TreeGrafter"/>
</dbReference>
<protein>
    <submittedName>
        <fullName evidence="3">SDR family NAD(P)-dependent oxidoreductase</fullName>
    </submittedName>
</protein>
<evidence type="ECO:0000313" key="3">
    <source>
        <dbReference type="EMBL" id="UPM44334.1"/>
    </source>
</evidence>
<gene>
    <name evidence="3" type="ORF">MW046_15100</name>
</gene>
<keyword evidence="3" id="KW-0614">Plasmid</keyword>
<dbReference type="SUPFAM" id="SSF51735">
    <property type="entry name" value="NAD(P)-binding Rossmann-fold domains"/>
    <property type="match status" value="1"/>
</dbReference>
<dbReference type="AlphaFoldDB" id="A0A8U0A5M1"/>
<organism evidence="3 4">
    <name type="scientific">Halocatena salina</name>
    <dbReference type="NCBI Taxonomy" id="2934340"/>
    <lineage>
        <taxon>Archaea</taxon>
        <taxon>Methanobacteriati</taxon>
        <taxon>Methanobacteriota</taxon>
        <taxon>Stenosarchaea group</taxon>
        <taxon>Halobacteria</taxon>
        <taxon>Halobacteriales</taxon>
        <taxon>Natronomonadaceae</taxon>
        <taxon>Halocatena</taxon>
    </lineage>
</organism>
<evidence type="ECO:0000313" key="4">
    <source>
        <dbReference type="Proteomes" id="UP000831768"/>
    </source>
</evidence>
<dbReference type="Pfam" id="PF00106">
    <property type="entry name" value="adh_short"/>
    <property type="match status" value="1"/>
</dbReference>
<geneLocation type="plasmid" evidence="3 4">
    <name>unnamed1</name>
</geneLocation>
<evidence type="ECO:0000256" key="1">
    <source>
        <dbReference type="ARBA" id="ARBA00006484"/>
    </source>
</evidence>
<dbReference type="GeneID" id="71929401"/>
<keyword evidence="4" id="KW-1185">Reference proteome</keyword>
<dbReference type="Proteomes" id="UP000831768">
    <property type="component" value="Plasmid unnamed1"/>
</dbReference>
<proteinExistence type="inferred from homology"/>
<dbReference type="KEGG" id="haad:MW046_15100"/>